<keyword evidence="7" id="KW-0472">Membrane</keyword>
<dbReference type="PANTHER" id="PTHR46028">
    <property type="entry name" value="KYNURENINE 3-MONOOXYGENASE"/>
    <property type="match status" value="1"/>
</dbReference>
<comment type="caution">
    <text evidence="9">The sequence shown here is derived from an EMBL/GenBank/DDBJ whole genome shotgun (WGS) entry which is preliminary data.</text>
</comment>
<feature type="transmembrane region" description="Helical" evidence="7">
    <location>
        <begin position="433"/>
        <end position="452"/>
    </location>
</feature>
<evidence type="ECO:0000256" key="5">
    <source>
        <dbReference type="ARBA" id="ARBA00023002"/>
    </source>
</evidence>
<feature type="domain" description="FAD-binding" evidence="8">
    <location>
        <begin position="304"/>
        <end position="341"/>
    </location>
</feature>
<proteinExistence type="predicted"/>
<evidence type="ECO:0000256" key="6">
    <source>
        <dbReference type="ARBA" id="ARBA00023033"/>
    </source>
</evidence>
<keyword evidence="10" id="KW-1185">Reference proteome</keyword>
<evidence type="ECO:0000259" key="8">
    <source>
        <dbReference type="Pfam" id="PF01494"/>
    </source>
</evidence>
<evidence type="ECO:0000313" key="9">
    <source>
        <dbReference type="EMBL" id="OQR81007.1"/>
    </source>
</evidence>
<dbReference type="GO" id="GO:0071949">
    <property type="term" value="F:FAD binding"/>
    <property type="evidence" value="ECO:0007669"/>
    <property type="project" value="InterPro"/>
</dbReference>
<keyword evidence="5" id="KW-0560">Oxidoreductase</keyword>
<organism evidence="9 10">
    <name type="scientific">Achlya hypogyna</name>
    <name type="common">Oomycete</name>
    <name type="synonym">Protoachlya hypogyna</name>
    <dbReference type="NCBI Taxonomy" id="1202772"/>
    <lineage>
        <taxon>Eukaryota</taxon>
        <taxon>Sar</taxon>
        <taxon>Stramenopiles</taxon>
        <taxon>Oomycota</taxon>
        <taxon>Saprolegniomycetes</taxon>
        <taxon>Saprolegniales</taxon>
        <taxon>Achlyaceae</taxon>
        <taxon>Achlya</taxon>
    </lineage>
</organism>
<protein>
    <recommendedName>
        <fullName evidence="8">FAD-binding domain-containing protein</fullName>
    </recommendedName>
</protein>
<dbReference type="EMBL" id="JNBR01002845">
    <property type="protein sequence ID" value="OQR81007.1"/>
    <property type="molecule type" value="Genomic_DNA"/>
</dbReference>
<evidence type="ECO:0000256" key="1">
    <source>
        <dbReference type="ARBA" id="ARBA00001974"/>
    </source>
</evidence>
<dbReference type="GO" id="GO:0004502">
    <property type="term" value="F:kynurenine 3-monooxygenase activity"/>
    <property type="evidence" value="ECO:0007669"/>
    <property type="project" value="TreeGrafter"/>
</dbReference>
<dbReference type="PANTHER" id="PTHR46028:SF2">
    <property type="entry name" value="KYNURENINE 3-MONOOXYGENASE"/>
    <property type="match status" value="1"/>
</dbReference>
<gene>
    <name evidence="9" type="ORF">ACHHYP_16865</name>
</gene>
<keyword evidence="7" id="KW-1133">Transmembrane helix</keyword>
<dbReference type="InterPro" id="IPR036188">
    <property type="entry name" value="FAD/NAD-bd_sf"/>
</dbReference>
<dbReference type="AlphaFoldDB" id="A0A1V9Y5M7"/>
<evidence type="ECO:0000256" key="7">
    <source>
        <dbReference type="SAM" id="Phobius"/>
    </source>
</evidence>
<keyword evidence="2" id="KW-0285">Flavoprotein</keyword>
<keyword evidence="6" id="KW-0503">Monooxygenase</keyword>
<evidence type="ECO:0000256" key="4">
    <source>
        <dbReference type="ARBA" id="ARBA00022857"/>
    </source>
</evidence>
<evidence type="ECO:0000256" key="2">
    <source>
        <dbReference type="ARBA" id="ARBA00022630"/>
    </source>
</evidence>
<accession>A0A1V9Y5M7</accession>
<keyword evidence="4" id="KW-0521">NADP</keyword>
<dbReference type="GO" id="GO:0070189">
    <property type="term" value="P:kynurenine metabolic process"/>
    <property type="evidence" value="ECO:0007669"/>
    <property type="project" value="TreeGrafter"/>
</dbReference>
<name>A0A1V9Y5M7_ACHHY</name>
<comment type="cofactor">
    <cofactor evidence="1">
        <name>FAD</name>
        <dbReference type="ChEBI" id="CHEBI:57692"/>
    </cofactor>
</comment>
<keyword evidence="3" id="KW-0274">FAD</keyword>
<sequence>MVTPTYIVVGGGPVGCAAALQMAKLGHPTAIYEGRGSIPTDPEQSYPIGVNPRGLHAIASVAPQIADRVKAEGRVIDAWEIFAGSRRVAKQISGVVFGTSRGNVNLRLWEEAKATPLITIHMNHRLRHIDVGTRTLTFDVRDDATGNTTVVTVDASAARVIGADGVNSKVRDALVAADPTFHVDITPWNNEYRVLFATVGKMTAALNPKIHYIFSGGYTATIDNHGQQQWSLVTCLRDQDAPSSPSQLVLEGEPSPENVARLKAWVKSFAPDFLPLVPEEEFTKYFTRRTYRGAIVRCSRLQLEDWVVLVGDAAHSVLPPTGEGINSGLEDTVVLAAAVAASPIAAFSRFEGNRLPDLHALLEYATHLNTAPTWMGERIARGIFMILEAQTASSIGKRLFGPFGIDRAPYRDIVKSWKRKREVILNLARLICYPIAAVASIVLFVPRLFFVVSRPQEKRAKPLLSIV</sequence>
<evidence type="ECO:0000313" key="10">
    <source>
        <dbReference type="Proteomes" id="UP000243579"/>
    </source>
</evidence>
<dbReference type="Pfam" id="PF01494">
    <property type="entry name" value="FAD_binding_3"/>
    <property type="match status" value="2"/>
</dbReference>
<dbReference type="PRINTS" id="PR00420">
    <property type="entry name" value="RNGMNOXGNASE"/>
</dbReference>
<dbReference type="SUPFAM" id="SSF51905">
    <property type="entry name" value="FAD/NAD(P)-binding domain"/>
    <property type="match status" value="1"/>
</dbReference>
<evidence type="ECO:0000256" key="3">
    <source>
        <dbReference type="ARBA" id="ARBA00022827"/>
    </source>
</evidence>
<dbReference type="STRING" id="1202772.A0A1V9Y5M7"/>
<dbReference type="InterPro" id="IPR002938">
    <property type="entry name" value="FAD-bd"/>
</dbReference>
<dbReference type="OrthoDB" id="655030at2759"/>
<feature type="domain" description="FAD-binding" evidence="8">
    <location>
        <begin position="7"/>
        <end position="177"/>
    </location>
</feature>
<reference evidence="9 10" key="1">
    <citation type="journal article" date="2014" name="Genome Biol. Evol.">
        <title>The secreted proteins of Achlya hypogyna and Thraustotheca clavata identify the ancestral oomycete secretome and reveal gene acquisitions by horizontal gene transfer.</title>
        <authorList>
            <person name="Misner I."/>
            <person name="Blouin N."/>
            <person name="Leonard G."/>
            <person name="Richards T.A."/>
            <person name="Lane C.E."/>
        </authorList>
    </citation>
    <scope>NUCLEOTIDE SEQUENCE [LARGE SCALE GENOMIC DNA]</scope>
    <source>
        <strain evidence="9 10">ATCC 48635</strain>
    </source>
</reference>
<dbReference type="Proteomes" id="UP000243579">
    <property type="component" value="Unassembled WGS sequence"/>
</dbReference>
<dbReference type="Gene3D" id="3.50.50.60">
    <property type="entry name" value="FAD/NAD(P)-binding domain"/>
    <property type="match status" value="1"/>
</dbReference>
<keyword evidence="7" id="KW-0812">Transmembrane</keyword>